<dbReference type="PROSITE" id="PS00455">
    <property type="entry name" value="AMP_BINDING"/>
    <property type="match status" value="1"/>
</dbReference>
<comment type="function">
    <text evidence="3">Acyl-CoA synthases catalyze the initial reaction in fatty acid metabolism, by forming a thioester with CoA. Has some preference toward medium-chain substrates. Plays a role in adipocyte differentiation.</text>
</comment>
<dbReference type="Pfam" id="PF00501">
    <property type="entry name" value="AMP-binding"/>
    <property type="match status" value="1"/>
</dbReference>
<dbReference type="Proteomes" id="UP000005408">
    <property type="component" value="Unassembled WGS sequence"/>
</dbReference>
<evidence type="ECO:0000256" key="4">
    <source>
        <dbReference type="ARBA" id="ARBA00039009"/>
    </source>
</evidence>
<evidence type="ECO:0000256" key="2">
    <source>
        <dbReference type="ARBA" id="ARBA00022598"/>
    </source>
</evidence>
<reference evidence="9" key="1">
    <citation type="submission" date="2022-08" db="UniProtKB">
        <authorList>
            <consortium name="EnsemblMetazoa"/>
        </authorList>
    </citation>
    <scope>IDENTIFICATION</scope>
    <source>
        <strain evidence="9">05x7-T-G4-1.051#20</strain>
    </source>
</reference>
<dbReference type="GO" id="GO:0006631">
    <property type="term" value="P:fatty acid metabolic process"/>
    <property type="evidence" value="ECO:0007669"/>
    <property type="project" value="TreeGrafter"/>
</dbReference>
<dbReference type="GO" id="GO:0031956">
    <property type="term" value="F:medium-chain fatty acid-CoA ligase activity"/>
    <property type="evidence" value="ECO:0007669"/>
    <property type="project" value="UniProtKB-EC"/>
</dbReference>
<evidence type="ECO:0000256" key="7">
    <source>
        <dbReference type="ARBA" id="ARBA00048277"/>
    </source>
</evidence>
<feature type="domain" description="AMP-dependent synthetase/ligase" evidence="8">
    <location>
        <begin position="40"/>
        <end position="415"/>
    </location>
</feature>
<dbReference type="AlphaFoldDB" id="A0A8W8L5H9"/>
<organism evidence="9 10">
    <name type="scientific">Magallana gigas</name>
    <name type="common">Pacific oyster</name>
    <name type="synonym">Crassostrea gigas</name>
    <dbReference type="NCBI Taxonomy" id="29159"/>
    <lineage>
        <taxon>Eukaryota</taxon>
        <taxon>Metazoa</taxon>
        <taxon>Spiralia</taxon>
        <taxon>Lophotrochozoa</taxon>
        <taxon>Mollusca</taxon>
        <taxon>Bivalvia</taxon>
        <taxon>Autobranchia</taxon>
        <taxon>Pteriomorphia</taxon>
        <taxon>Ostreida</taxon>
        <taxon>Ostreoidea</taxon>
        <taxon>Ostreidae</taxon>
        <taxon>Magallana</taxon>
    </lineage>
</organism>
<dbReference type="InterPro" id="IPR042099">
    <property type="entry name" value="ANL_N_sf"/>
</dbReference>
<evidence type="ECO:0000256" key="6">
    <source>
        <dbReference type="ARBA" id="ARBA00047319"/>
    </source>
</evidence>
<keyword evidence="10" id="KW-1185">Reference proteome</keyword>
<dbReference type="PANTHER" id="PTHR43201">
    <property type="entry name" value="ACYL-COA SYNTHETASE"/>
    <property type="match status" value="1"/>
</dbReference>
<dbReference type="OrthoDB" id="6134070at2759"/>
<evidence type="ECO:0000313" key="10">
    <source>
        <dbReference type="Proteomes" id="UP000005408"/>
    </source>
</evidence>
<evidence type="ECO:0000256" key="1">
    <source>
        <dbReference type="ARBA" id="ARBA00006432"/>
    </source>
</evidence>
<comment type="similarity">
    <text evidence="1">Belongs to the ATP-dependent AMP-binding enzyme family.</text>
</comment>
<dbReference type="Gene3D" id="3.30.300.30">
    <property type="match status" value="1"/>
</dbReference>
<keyword evidence="2" id="KW-0436">Ligase</keyword>
<dbReference type="InterPro" id="IPR045851">
    <property type="entry name" value="AMP-bd_C_sf"/>
</dbReference>
<protein>
    <recommendedName>
        <fullName evidence="5">Medium-chain acyl-CoA ligase ACSF2, mitochondrial</fullName>
        <ecNumber evidence="4">6.2.1.2</ecNumber>
    </recommendedName>
</protein>
<dbReference type="CDD" id="cd04433">
    <property type="entry name" value="AFD_class_I"/>
    <property type="match status" value="1"/>
</dbReference>
<comment type="catalytic activity">
    <reaction evidence="6">
        <text>octanoate + ATP + CoA = octanoyl-CoA + AMP + diphosphate</text>
        <dbReference type="Rhea" id="RHEA:33631"/>
        <dbReference type="ChEBI" id="CHEBI:25646"/>
        <dbReference type="ChEBI" id="CHEBI:30616"/>
        <dbReference type="ChEBI" id="CHEBI:33019"/>
        <dbReference type="ChEBI" id="CHEBI:57287"/>
        <dbReference type="ChEBI" id="CHEBI:57386"/>
        <dbReference type="ChEBI" id="CHEBI:456215"/>
    </reaction>
</comment>
<evidence type="ECO:0000256" key="3">
    <source>
        <dbReference type="ARBA" id="ARBA00037247"/>
    </source>
</evidence>
<name>A0A8W8L5H9_MAGGI</name>
<dbReference type="OMA" id="MGRCGYR"/>
<proteinExistence type="inferred from homology"/>
<dbReference type="EC" id="6.2.1.2" evidence="4"/>
<dbReference type="EnsemblMetazoa" id="G26017.1">
    <property type="protein sequence ID" value="G26017.1:cds"/>
    <property type="gene ID" value="G26017"/>
</dbReference>
<dbReference type="SUPFAM" id="SSF56801">
    <property type="entry name" value="Acetyl-CoA synthetase-like"/>
    <property type="match status" value="1"/>
</dbReference>
<sequence length="564" mass="62354">MRRDCKPAKGLSKSYCQGACAIPLSAQTIGDVLFSKEIDPDMTLFTSPEYNQRMTIKELQGKAVLFSKWLLQNDVKKGDVVMVTGVANLYYLPVLLGAVSVGCICQTVTTSHFRQNLTQQINPSVIVVGHQIEKEAYAYAEKLKNNQVSDRPSSNLKLIDIWGNNNEGQEYLSDDSSITDDQYDSAVRLVSPEDPAIILRTTGSTGSSKAVLLSHKTLVNLGTFCVDRSMACDEEHQKDIVAVPNPVTDDVQAPLITVQILVNWKSKCCVFCPTWLDYGCEDIERFAIFLQDEKITSYRGYTYEIVKLVNSEFINLYDISKLTLVNMVAQAVSKSMREKIFQYFPKSMVIYGASECLVGTATSSSLSSQEQLMNSIGYPFPHTEIKIVGNGGELLPIRTPGEICIKGFGVFSGYLYNESETCPVDNNGWLHTGDIGEMDDTGHIVFIGRKGDHMTFKHGGDKIYPKHITDVASSHPNIFESAVVGLQSDENGDDIFLFCVLKDESKDSPNSLKDFMVQNAPHEIVIPDYIVPVKCLPRIGARNKVDSRALVAIATEVRQAAQAS</sequence>
<evidence type="ECO:0000313" key="9">
    <source>
        <dbReference type="EnsemblMetazoa" id="G26017.1:cds"/>
    </source>
</evidence>
<evidence type="ECO:0000259" key="8">
    <source>
        <dbReference type="Pfam" id="PF00501"/>
    </source>
</evidence>
<dbReference type="PANTHER" id="PTHR43201:SF5">
    <property type="entry name" value="MEDIUM-CHAIN ACYL-COA LIGASE ACSF2, MITOCHONDRIAL"/>
    <property type="match status" value="1"/>
</dbReference>
<comment type="catalytic activity">
    <reaction evidence="7">
        <text>a medium-chain fatty acid + ATP + CoA = a medium-chain fatty acyl-CoA + AMP + diphosphate</text>
        <dbReference type="Rhea" id="RHEA:48340"/>
        <dbReference type="ChEBI" id="CHEBI:30616"/>
        <dbReference type="ChEBI" id="CHEBI:33019"/>
        <dbReference type="ChEBI" id="CHEBI:57287"/>
        <dbReference type="ChEBI" id="CHEBI:59558"/>
        <dbReference type="ChEBI" id="CHEBI:90546"/>
        <dbReference type="ChEBI" id="CHEBI:456215"/>
        <dbReference type="EC" id="6.2.1.2"/>
    </reaction>
</comment>
<accession>A0A8W8L5H9</accession>
<evidence type="ECO:0000256" key="5">
    <source>
        <dbReference type="ARBA" id="ARBA00039638"/>
    </source>
</evidence>
<dbReference type="Gene3D" id="3.40.50.12780">
    <property type="entry name" value="N-terminal domain of ligase-like"/>
    <property type="match status" value="1"/>
</dbReference>
<dbReference type="InterPro" id="IPR020845">
    <property type="entry name" value="AMP-binding_CS"/>
</dbReference>
<dbReference type="InterPro" id="IPR000873">
    <property type="entry name" value="AMP-dep_synth/lig_dom"/>
</dbReference>